<keyword evidence="8 10" id="KW-0472">Membrane</keyword>
<dbReference type="InterPro" id="IPR029044">
    <property type="entry name" value="Nucleotide-diphossugar_trans"/>
</dbReference>
<proteinExistence type="inferred from homology"/>
<protein>
    <recommendedName>
        <fullName evidence="9 10">Poly-beta-1,6-N-acetyl-D-glucosamine synthase</fullName>
        <shortName evidence="10">Poly-beta-1,6-GlcNAc synthase</shortName>
        <ecNumber evidence="10">2.4.1.-</ecNumber>
    </recommendedName>
</protein>
<evidence type="ECO:0000256" key="8">
    <source>
        <dbReference type="ARBA" id="ARBA00023136"/>
    </source>
</evidence>
<evidence type="ECO:0000256" key="1">
    <source>
        <dbReference type="ARBA" id="ARBA00004651"/>
    </source>
</evidence>
<dbReference type="GO" id="GO:0008375">
    <property type="term" value="F:acetylglucosaminyltransferase activity"/>
    <property type="evidence" value="ECO:0007669"/>
    <property type="project" value="UniProtKB-UniRule"/>
</dbReference>
<dbReference type="RefSeq" id="WP_133698343.1">
    <property type="nucleotide sequence ID" value="NZ_SOBR01000009.1"/>
</dbReference>
<evidence type="ECO:0000256" key="3">
    <source>
        <dbReference type="ARBA" id="ARBA00022475"/>
    </source>
</evidence>
<name>A0A4R7NF39_9GAMM</name>
<keyword evidence="6 10" id="KW-0812">Transmembrane</keyword>
<keyword evidence="3 10" id="KW-1003">Cell membrane</keyword>
<dbReference type="SUPFAM" id="SSF53448">
    <property type="entry name" value="Nucleotide-diphospho-sugar transferases"/>
    <property type="match status" value="1"/>
</dbReference>
<dbReference type="GO" id="GO:0005886">
    <property type="term" value="C:plasma membrane"/>
    <property type="evidence" value="ECO:0007669"/>
    <property type="project" value="UniProtKB-SubCell"/>
</dbReference>
<comment type="similarity">
    <text evidence="2 10">Belongs to the glycosyltransferase 2 family.</text>
</comment>
<dbReference type="PANTHER" id="PTHR43630:SF1">
    <property type="entry name" value="POLY-BETA-1,6-N-ACETYL-D-GLUCOSAMINE SYNTHASE"/>
    <property type="match status" value="1"/>
</dbReference>
<dbReference type="Gene3D" id="3.90.550.10">
    <property type="entry name" value="Spore Coat Polysaccharide Biosynthesis Protein SpsA, Chain A"/>
    <property type="match status" value="1"/>
</dbReference>
<dbReference type="GO" id="GO:0043708">
    <property type="term" value="P:cell adhesion involved in biofilm formation"/>
    <property type="evidence" value="ECO:0007669"/>
    <property type="project" value="InterPro"/>
</dbReference>
<evidence type="ECO:0000256" key="6">
    <source>
        <dbReference type="ARBA" id="ARBA00022692"/>
    </source>
</evidence>
<sequence>MIDALVSWILTIDWRATLFGFAFYYPIFMAWMWIIGGLWFYLRRERGHTEGPRCDDLGAEAAFVSIVIPCHDEAHQIEQTIRYALATHYPCFEVVAVNDGSRDATGTILERLADSDARLRIIHFEANQGKAVALKAGALAARSDYLVTIDGDALLHPHAVDWMMRHLTGGPRVGAVSGNPRILNRSTLLGKIQVGEFSSIIGLIKRAQRTYGRVFTVSGVITGFNRAALDSVGYWRTDMVTEDIDVSWRLQLDHWDIRFEPKALCYIYMPETLKGLWQQRLRWAQGGVEVMRRYGRGLFAWRQRRFWGVALEYFTSVIWAYVMLAIAVLFCLGPFVPLPQQWRVATLLPQWNGLLLGATCLIQFLVSLYIDQRYERVGFLRHYFWVIWYPLLYWTLSTLTAVVAVPKTLLASPCRRARWQSPDRGLQADKDA</sequence>
<evidence type="ECO:0000313" key="11">
    <source>
        <dbReference type="EMBL" id="TDU19103.1"/>
    </source>
</evidence>
<reference evidence="11 12" key="1">
    <citation type="submission" date="2019-03" db="EMBL/GenBank/DDBJ databases">
        <title>Genomic Encyclopedia of Type Strains, Phase IV (KMG-IV): sequencing the most valuable type-strain genomes for metagenomic binning, comparative biology and taxonomic classification.</title>
        <authorList>
            <person name="Goeker M."/>
        </authorList>
    </citation>
    <scope>NUCLEOTIDE SEQUENCE [LARGE SCALE GENOMIC DNA]</scope>
    <source>
        <strain evidence="11 12">DSM 6770</strain>
    </source>
</reference>
<dbReference type="Pfam" id="PF13641">
    <property type="entry name" value="Glyco_tranf_2_3"/>
    <property type="match status" value="1"/>
</dbReference>
<feature type="transmembrane region" description="Helical" evidence="10">
    <location>
        <begin position="382"/>
        <end position="405"/>
    </location>
</feature>
<gene>
    <name evidence="11" type="ORF">C8E00_10952</name>
</gene>
<evidence type="ECO:0000256" key="10">
    <source>
        <dbReference type="RuleBase" id="RU364028"/>
    </source>
</evidence>
<evidence type="ECO:0000256" key="4">
    <source>
        <dbReference type="ARBA" id="ARBA00022676"/>
    </source>
</evidence>
<evidence type="ECO:0000256" key="2">
    <source>
        <dbReference type="ARBA" id="ARBA00006739"/>
    </source>
</evidence>
<evidence type="ECO:0000256" key="7">
    <source>
        <dbReference type="ARBA" id="ARBA00022989"/>
    </source>
</evidence>
<feature type="transmembrane region" description="Helical" evidence="10">
    <location>
        <begin position="306"/>
        <end position="330"/>
    </location>
</feature>
<comment type="caution">
    <text evidence="11">The sequence shown here is derived from an EMBL/GenBank/DDBJ whole genome shotgun (WGS) entry which is preliminary data.</text>
</comment>
<keyword evidence="12" id="KW-1185">Reference proteome</keyword>
<dbReference type="EC" id="2.4.1.-" evidence="10"/>
<feature type="transmembrane region" description="Helical" evidence="10">
    <location>
        <begin position="350"/>
        <end position="370"/>
    </location>
</feature>
<comment type="subcellular location">
    <subcellularLocation>
        <location evidence="1 10">Cell membrane</location>
        <topology evidence="1 10">Multi-pass membrane protein</topology>
    </subcellularLocation>
</comment>
<dbReference type="Proteomes" id="UP000295380">
    <property type="component" value="Unassembled WGS sequence"/>
</dbReference>
<feature type="transmembrane region" description="Helical" evidence="10">
    <location>
        <begin position="23"/>
        <end position="42"/>
    </location>
</feature>
<evidence type="ECO:0000313" key="12">
    <source>
        <dbReference type="Proteomes" id="UP000295380"/>
    </source>
</evidence>
<dbReference type="OrthoDB" id="276604at2"/>
<dbReference type="InterPro" id="IPR023853">
    <property type="entry name" value="PGA_PgaC/IcaA"/>
</dbReference>
<organism evidence="11 12">
    <name type="scientific">Chromohalobacter marismortui</name>
    <dbReference type="NCBI Taxonomy" id="42055"/>
    <lineage>
        <taxon>Bacteria</taxon>
        <taxon>Pseudomonadati</taxon>
        <taxon>Pseudomonadota</taxon>
        <taxon>Gammaproteobacteria</taxon>
        <taxon>Oceanospirillales</taxon>
        <taxon>Halomonadaceae</taxon>
        <taxon>Chromohalobacter</taxon>
    </lineage>
</organism>
<keyword evidence="4 10" id="KW-0328">Glycosyltransferase</keyword>
<dbReference type="NCBIfam" id="TIGR03937">
    <property type="entry name" value="PgaC_IcaA"/>
    <property type="match status" value="1"/>
</dbReference>
<dbReference type="PANTHER" id="PTHR43630">
    <property type="entry name" value="POLY-BETA-1,6-N-ACETYL-D-GLUCOSAMINE SYNTHASE"/>
    <property type="match status" value="1"/>
</dbReference>
<dbReference type="AlphaFoldDB" id="A0A4R7NF39"/>
<keyword evidence="7 10" id="KW-1133">Transmembrane helix</keyword>
<keyword evidence="5 10" id="KW-0808">Transferase</keyword>
<dbReference type="CDD" id="cd06423">
    <property type="entry name" value="CESA_like"/>
    <property type="match status" value="1"/>
</dbReference>
<dbReference type="EMBL" id="SOBR01000009">
    <property type="protein sequence ID" value="TDU19103.1"/>
    <property type="molecule type" value="Genomic_DNA"/>
</dbReference>
<evidence type="ECO:0000256" key="5">
    <source>
        <dbReference type="ARBA" id="ARBA00022679"/>
    </source>
</evidence>
<accession>A0A4R7NF39</accession>
<evidence type="ECO:0000256" key="9">
    <source>
        <dbReference type="NCBIfam" id="TIGR03937"/>
    </source>
</evidence>